<sequence>MMHGEMRESHQTRCKMCVRYFGVSVINEKEERYDEKYNELKKKVKYASDTKKVKYASDTKKVKYASDTSKRKMSSNCAKIATARLRSLR</sequence>
<name>A0A915BVL8_PARUN</name>
<accession>A0A915BVL8</accession>
<evidence type="ECO:0000313" key="1">
    <source>
        <dbReference type="Proteomes" id="UP000887569"/>
    </source>
</evidence>
<dbReference type="AlphaFoldDB" id="A0A915BVL8"/>
<reference evidence="2" key="1">
    <citation type="submission" date="2022-11" db="UniProtKB">
        <authorList>
            <consortium name="WormBaseParasite"/>
        </authorList>
    </citation>
    <scope>IDENTIFICATION</scope>
</reference>
<organism evidence="1 2">
    <name type="scientific">Parascaris univalens</name>
    <name type="common">Nematode worm</name>
    <dbReference type="NCBI Taxonomy" id="6257"/>
    <lineage>
        <taxon>Eukaryota</taxon>
        <taxon>Metazoa</taxon>
        <taxon>Ecdysozoa</taxon>
        <taxon>Nematoda</taxon>
        <taxon>Chromadorea</taxon>
        <taxon>Rhabditida</taxon>
        <taxon>Spirurina</taxon>
        <taxon>Ascaridomorpha</taxon>
        <taxon>Ascaridoidea</taxon>
        <taxon>Ascarididae</taxon>
        <taxon>Parascaris</taxon>
    </lineage>
</organism>
<evidence type="ECO:0000313" key="2">
    <source>
        <dbReference type="WBParaSite" id="PgR063X_g064_t01"/>
    </source>
</evidence>
<proteinExistence type="predicted"/>
<dbReference type="Proteomes" id="UP000887569">
    <property type="component" value="Unplaced"/>
</dbReference>
<dbReference type="WBParaSite" id="PgR063X_g064_t01">
    <property type="protein sequence ID" value="PgR063X_g064_t01"/>
    <property type="gene ID" value="PgR063X_g064"/>
</dbReference>
<keyword evidence="1" id="KW-1185">Reference proteome</keyword>
<protein>
    <submittedName>
        <fullName evidence="2">Uncharacterized protein</fullName>
    </submittedName>
</protein>